<evidence type="ECO:0000259" key="1">
    <source>
        <dbReference type="Pfam" id="PF00903"/>
    </source>
</evidence>
<evidence type="ECO:0000313" key="3">
    <source>
        <dbReference type="Proteomes" id="UP001228376"/>
    </source>
</evidence>
<dbReference type="Pfam" id="PF00903">
    <property type="entry name" value="Glyoxalase"/>
    <property type="match status" value="1"/>
</dbReference>
<reference evidence="2 3" key="1">
    <citation type="submission" date="2023-10" db="EMBL/GenBank/DDBJ databases">
        <title>179-bfca-hs.</title>
        <authorList>
            <person name="Miliotis G."/>
            <person name="Sengupta P."/>
            <person name="Hameed A."/>
            <person name="Chuvochina M."/>
            <person name="Mcdonagh F."/>
            <person name="Simpson A.C."/>
            <person name="Singh N.K."/>
            <person name="Rekha P.D."/>
            <person name="Raman K."/>
            <person name="Hugenholtz P."/>
            <person name="Venkateswaran K."/>
        </authorList>
    </citation>
    <scope>NUCLEOTIDE SEQUENCE [LARGE SCALE GENOMIC DNA]</scope>
    <source>
        <strain evidence="2 3">179-BFC-A-HS</strain>
    </source>
</reference>
<name>A0ABU5CGU9_9BACI</name>
<proteinExistence type="predicted"/>
<sequence>MTLDDHTFDNQFKFQPSPNPIANFMVAVIDKAYDFLQQKHVKIVREIERIGQDFAWFNFADPDGNVLMACTC</sequence>
<evidence type="ECO:0000313" key="2">
    <source>
        <dbReference type="EMBL" id="MDY0405568.1"/>
    </source>
</evidence>
<dbReference type="RefSeq" id="WP_320384537.1">
    <property type="nucleotide sequence ID" value="NZ_JAROCA020000001.1"/>
</dbReference>
<protein>
    <submittedName>
        <fullName evidence="2">VOC family protein</fullName>
    </submittedName>
</protein>
<comment type="caution">
    <text evidence="2">The sequence shown here is derived from an EMBL/GenBank/DDBJ whole genome shotgun (WGS) entry which is preliminary data.</text>
</comment>
<feature type="domain" description="Glyoxalase/fosfomycin resistance/dioxygenase" evidence="1">
    <location>
        <begin position="26"/>
        <end position="67"/>
    </location>
</feature>
<dbReference type="Gene3D" id="3.10.180.10">
    <property type="entry name" value="2,3-Dihydroxybiphenyl 1,2-Dioxygenase, domain 1"/>
    <property type="match status" value="1"/>
</dbReference>
<accession>A0ABU5CGU9</accession>
<dbReference type="Proteomes" id="UP001228376">
    <property type="component" value="Unassembled WGS sequence"/>
</dbReference>
<dbReference type="InterPro" id="IPR004360">
    <property type="entry name" value="Glyas_Fos-R_dOase_dom"/>
</dbReference>
<keyword evidence="3" id="KW-1185">Reference proteome</keyword>
<dbReference type="InterPro" id="IPR029068">
    <property type="entry name" value="Glyas_Bleomycin-R_OHBP_Dase"/>
</dbReference>
<organism evidence="2 3">
    <name type="scientific">Tigheibacillus jepli</name>
    <dbReference type="NCBI Taxonomy" id="3035914"/>
    <lineage>
        <taxon>Bacteria</taxon>
        <taxon>Bacillati</taxon>
        <taxon>Bacillota</taxon>
        <taxon>Bacilli</taxon>
        <taxon>Bacillales</taxon>
        <taxon>Bacillaceae</taxon>
        <taxon>Tigheibacillus</taxon>
    </lineage>
</organism>
<gene>
    <name evidence="2" type="ORF">P5G51_009325</name>
</gene>
<dbReference type="SUPFAM" id="SSF54593">
    <property type="entry name" value="Glyoxalase/Bleomycin resistance protein/Dihydroxybiphenyl dioxygenase"/>
    <property type="match status" value="1"/>
</dbReference>
<dbReference type="EMBL" id="JAROCA020000001">
    <property type="protein sequence ID" value="MDY0405568.1"/>
    <property type="molecule type" value="Genomic_DNA"/>
</dbReference>